<gene>
    <name evidence="1" type="ORF">AYBTSS11_LOCUS23581</name>
</gene>
<sequence length="104" mass="11595">MENAVLSNSHYLNSFRALCSIITTANGSVITIDRFDFKSSVPLNASVLYLIQQSFSSCVKCICAFTVTFTSSIKLLTLTHKYSLLHHHPLLNLKICVRRAGIDM</sequence>
<dbReference type="Gramene" id="rna-AYBTSS11_LOCUS23581">
    <property type="protein sequence ID" value="CAJ1971580.1"/>
    <property type="gene ID" value="gene-AYBTSS11_LOCUS23581"/>
</dbReference>
<keyword evidence="2" id="KW-1185">Reference proteome</keyword>
<dbReference type="EMBL" id="OY731405">
    <property type="protein sequence ID" value="CAJ1971580.1"/>
    <property type="molecule type" value="Genomic_DNA"/>
</dbReference>
<reference evidence="1" key="1">
    <citation type="submission" date="2023-10" db="EMBL/GenBank/DDBJ databases">
        <authorList>
            <person name="Domelevo Entfellner J.-B."/>
        </authorList>
    </citation>
    <scope>NUCLEOTIDE SEQUENCE</scope>
</reference>
<organism evidence="1 2">
    <name type="scientific">Sphenostylis stenocarpa</name>
    <dbReference type="NCBI Taxonomy" id="92480"/>
    <lineage>
        <taxon>Eukaryota</taxon>
        <taxon>Viridiplantae</taxon>
        <taxon>Streptophyta</taxon>
        <taxon>Embryophyta</taxon>
        <taxon>Tracheophyta</taxon>
        <taxon>Spermatophyta</taxon>
        <taxon>Magnoliopsida</taxon>
        <taxon>eudicotyledons</taxon>
        <taxon>Gunneridae</taxon>
        <taxon>Pentapetalae</taxon>
        <taxon>rosids</taxon>
        <taxon>fabids</taxon>
        <taxon>Fabales</taxon>
        <taxon>Fabaceae</taxon>
        <taxon>Papilionoideae</taxon>
        <taxon>50 kb inversion clade</taxon>
        <taxon>NPAAA clade</taxon>
        <taxon>indigoferoid/millettioid clade</taxon>
        <taxon>Phaseoleae</taxon>
        <taxon>Sphenostylis</taxon>
    </lineage>
</organism>
<proteinExistence type="predicted"/>
<evidence type="ECO:0000313" key="1">
    <source>
        <dbReference type="EMBL" id="CAJ1971580.1"/>
    </source>
</evidence>
<dbReference type="AlphaFoldDB" id="A0AA86SZQ7"/>
<name>A0AA86SZQ7_9FABA</name>
<accession>A0AA86SZQ7</accession>
<dbReference type="Proteomes" id="UP001189624">
    <property type="component" value="Chromosome 8"/>
</dbReference>
<evidence type="ECO:0000313" key="2">
    <source>
        <dbReference type="Proteomes" id="UP001189624"/>
    </source>
</evidence>
<protein>
    <submittedName>
        <fullName evidence="1">Uncharacterized protein</fullName>
    </submittedName>
</protein>